<dbReference type="InterPro" id="IPR011989">
    <property type="entry name" value="ARM-like"/>
</dbReference>
<dbReference type="InterPro" id="IPR045210">
    <property type="entry name" value="RING-Ubox_PUB"/>
</dbReference>
<evidence type="ECO:0000256" key="2">
    <source>
        <dbReference type="ARBA" id="ARBA00004906"/>
    </source>
</evidence>
<dbReference type="InterPro" id="IPR057623">
    <property type="entry name" value="PUB12-19-like_N"/>
</dbReference>
<proteinExistence type="predicted"/>
<evidence type="ECO:0000256" key="6">
    <source>
        <dbReference type="ARBA" id="ARBA00022786"/>
    </source>
</evidence>
<feature type="region of interest" description="Disordered" evidence="11">
    <location>
        <begin position="864"/>
        <end position="895"/>
    </location>
</feature>
<feature type="compositionally biased region" description="Pro residues" evidence="11">
    <location>
        <begin position="19"/>
        <end position="36"/>
    </location>
</feature>
<dbReference type="CDD" id="cd16664">
    <property type="entry name" value="RING-Ubox_PUB"/>
    <property type="match status" value="1"/>
</dbReference>
<dbReference type="InterPro" id="IPR016024">
    <property type="entry name" value="ARM-type_fold"/>
</dbReference>
<dbReference type="InterPro" id="IPR013083">
    <property type="entry name" value="Znf_RING/FYVE/PHD"/>
</dbReference>
<protein>
    <recommendedName>
        <fullName evidence="7">U-box domain-containing protein 12</fullName>
        <ecNumber evidence="3">2.3.2.27</ecNumber>
    </recommendedName>
    <alternativeName>
        <fullName evidence="8">Plant U-box protein 12</fullName>
    </alternativeName>
    <alternativeName>
        <fullName evidence="9">RING-type E3 ubiquitin transferase PUB12</fullName>
    </alternativeName>
</protein>
<feature type="compositionally biased region" description="Low complexity" evidence="11">
    <location>
        <begin position="1"/>
        <end position="14"/>
    </location>
</feature>
<dbReference type="OMA" id="LEMEHIM"/>
<evidence type="ECO:0000256" key="11">
    <source>
        <dbReference type="SAM" id="MobiDB-lite"/>
    </source>
</evidence>
<evidence type="ECO:0000259" key="12">
    <source>
        <dbReference type="PROSITE" id="PS51698"/>
    </source>
</evidence>
<feature type="compositionally biased region" description="Low complexity" evidence="11">
    <location>
        <begin position="59"/>
        <end position="69"/>
    </location>
</feature>
<organism evidence="13 14">
    <name type="scientific">Chara braunii</name>
    <name type="common">Braun's stonewort</name>
    <dbReference type="NCBI Taxonomy" id="69332"/>
    <lineage>
        <taxon>Eukaryota</taxon>
        <taxon>Viridiplantae</taxon>
        <taxon>Streptophyta</taxon>
        <taxon>Charophyceae</taxon>
        <taxon>Charales</taxon>
        <taxon>Characeae</taxon>
        <taxon>Chara</taxon>
    </lineage>
</organism>
<evidence type="ECO:0000256" key="9">
    <source>
        <dbReference type="ARBA" id="ARBA00076227"/>
    </source>
</evidence>
<dbReference type="SUPFAM" id="SSF57850">
    <property type="entry name" value="RING/U-box"/>
    <property type="match status" value="1"/>
</dbReference>
<feature type="repeat" description="ARM" evidence="10">
    <location>
        <begin position="628"/>
        <end position="670"/>
    </location>
</feature>
<dbReference type="InterPro" id="IPR059179">
    <property type="entry name" value="MLKL-like_MCAfunc"/>
</dbReference>
<dbReference type="EMBL" id="BFEA01000780">
    <property type="protein sequence ID" value="GBG90029.1"/>
    <property type="molecule type" value="Genomic_DNA"/>
</dbReference>
<dbReference type="SMART" id="SM00504">
    <property type="entry name" value="Ubox"/>
    <property type="match status" value="1"/>
</dbReference>
<evidence type="ECO:0000313" key="13">
    <source>
        <dbReference type="EMBL" id="GBG90029.1"/>
    </source>
</evidence>
<dbReference type="GO" id="GO:0007166">
    <property type="term" value="P:cell surface receptor signaling pathway"/>
    <property type="evidence" value="ECO:0007669"/>
    <property type="project" value="InterPro"/>
</dbReference>
<dbReference type="STRING" id="69332.A0A388M6B9"/>
<feature type="repeat" description="ARM" evidence="10">
    <location>
        <begin position="751"/>
        <end position="793"/>
    </location>
</feature>
<reference evidence="13 14" key="1">
    <citation type="journal article" date="2018" name="Cell">
        <title>The Chara Genome: Secondary Complexity and Implications for Plant Terrestrialization.</title>
        <authorList>
            <person name="Nishiyama T."/>
            <person name="Sakayama H."/>
            <person name="Vries J.D."/>
            <person name="Buschmann H."/>
            <person name="Saint-Marcoux D."/>
            <person name="Ullrich K.K."/>
            <person name="Haas F.B."/>
            <person name="Vanderstraeten L."/>
            <person name="Becker D."/>
            <person name="Lang D."/>
            <person name="Vosolsobe S."/>
            <person name="Rombauts S."/>
            <person name="Wilhelmsson P.K.I."/>
            <person name="Janitza P."/>
            <person name="Kern R."/>
            <person name="Heyl A."/>
            <person name="Rumpler F."/>
            <person name="Villalobos L.I.A.C."/>
            <person name="Clay J.M."/>
            <person name="Skokan R."/>
            <person name="Toyoda A."/>
            <person name="Suzuki Y."/>
            <person name="Kagoshima H."/>
            <person name="Schijlen E."/>
            <person name="Tajeshwar N."/>
            <person name="Catarino B."/>
            <person name="Hetherington A.J."/>
            <person name="Saltykova A."/>
            <person name="Bonnot C."/>
            <person name="Breuninger H."/>
            <person name="Symeonidi A."/>
            <person name="Radhakrishnan G.V."/>
            <person name="Van Nieuwerburgh F."/>
            <person name="Deforce D."/>
            <person name="Chang C."/>
            <person name="Karol K.G."/>
            <person name="Hedrich R."/>
            <person name="Ulvskov P."/>
            <person name="Glockner G."/>
            <person name="Delwiche C.F."/>
            <person name="Petrasek J."/>
            <person name="Van de Peer Y."/>
            <person name="Friml J."/>
            <person name="Beilby M."/>
            <person name="Dolan L."/>
            <person name="Kohara Y."/>
            <person name="Sugano S."/>
            <person name="Fujiyama A."/>
            <person name="Delaux P.-M."/>
            <person name="Quint M."/>
            <person name="TheiBen G."/>
            <person name="Hagemann M."/>
            <person name="Harholt J."/>
            <person name="Dunand C."/>
            <person name="Zachgo S."/>
            <person name="Langdale J."/>
            <person name="Maumus F."/>
            <person name="Straeten D.V.D."/>
            <person name="Gould S.B."/>
            <person name="Rensing S.A."/>
        </authorList>
    </citation>
    <scope>NUCLEOTIDE SEQUENCE [LARGE SCALE GENOMIC DNA]</scope>
    <source>
        <strain evidence="13 14">S276</strain>
    </source>
</reference>
<sequence>MEAGSAQGSGSSSSTIPVFAPPPPPPPSTSPPPLPPHALVHRPTSFSTMSMPPPPPPFACVSSSSAPSPMFLSSSSSPSPSFSSSSSSSSPFFSSLSHASFYFSSSCPSSSSSSSSSSLSVPITATPAAVPVGSAEREPSWLLVKQLIQLAKNVSKIAESTKSHKKFCVTLSRRVKNIVPFLEELRDLRSPLPPAATASFKALEISFRKAKTLLEECRDGSRMFMVLNSEAMLIRFHDLTAEICGHLYDVPLNILEISDETKEQVELVREQLRRAKSVVDLKDSSLFSELRNAMEGVRKGGTWDGSRLTDLARGLELNTRSAIQAEMKALERRGEAAAAAAAVSAAGGGGGGGGAVGGGGGGAIRSMPPVLGGGLAGNTSGCSMSTGTSGATNSLASAGAAAPGGGGGGGYSTLGGVVNGGAGAGGGGGGGGGGAADLEDAELKLMRALLQRMSMCSTGMEPDSSDLVGCSSSASTCPGLSSHKTLPPVPPDDFRCPISLELMSDPVIISTGQTFDRACIQRWIDSGHRTCPKTQQPLSHFTLIPNYVLKGLIIAWCEENGVEFPQKKGNQGRGACDGGEATGDRTLVDGLLVKLRHGTGEEQRNATGELRLLAKRSMENRVCIAQAGAIPILVHLLSSADPKTREHAVTALLNLSINESNKGAIMSAGAVQPIVEVLKSGTMEARENAAATLFSLSAVSDNKAPIGAAGAIPALVGLLQEGGTRGKRDAATALFNLTVAPVNKTRAVRAGIIPPLMELLTDRTMGLVDEALAILSVLVTAPEGREAVGQAAAVPILVDLIKDGTPRNKENAAAILLALCLNNAVHKEEVLKLGAGQPLSNLLLSGTARARRKAKDLLSHLQASSGVTGGDRDAYHGAASGANTGQIAEDMRTSR</sequence>
<dbReference type="PROSITE" id="PS51698">
    <property type="entry name" value="U_BOX"/>
    <property type="match status" value="1"/>
</dbReference>
<dbReference type="AlphaFoldDB" id="A0A388M6B9"/>
<feature type="repeat" description="ARM" evidence="10">
    <location>
        <begin position="710"/>
        <end position="752"/>
    </location>
</feature>
<keyword evidence="5" id="KW-0677">Repeat</keyword>
<dbReference type="GO" id="GO:0016567">
    <property type="term" value="P:protein ubiquitination"/>
    <property type="evidence" value="ECO:0007669"/>
    <property type="project" value="UniProtKB-UniPathway"/>
</dbReference>
<evidence type="ECO:0000256" key="8">
    <source>
        <dbReference type="ARBA" id="ARBA00075465"/>
    </source>
</evidence>
<dbReference type="InterPro" id="IPR036537">
    <property type="entry name" value="Adaptor_Cbl_N_dom_sf"/>
</dbReference>
<evidence type="ECO:0000256" key="5">
    <source>
        <dbReference type="ARBA" id="ARBA00022737"/>
    </source>
</evidence>
<evidence type="ECO:0000256" key="7">
    <source>
        <dbReference type="ARBA" id="ARBA00074389"/>
    </source>
</evidence>
<evidence type="ECO:0000256" key="3">
    <source>
        <dbReference type="ARBA" id="ARBA00012483"/>
    </source>
</evidence>
<feature type="region of interest" description="Disordered" evidence="11">
    <location>
        <begin position="1"/>
        <end position="69"/>
    </location>
</feature>
<accession>A0A388M6B9</accession>
<name>A0A388M6B9_CHABU</name>
<keyword evidence="4" id="KW-0808">Transferase</keyword>
<dbReference type="FunFam" id="3.30.40.10:FF:000114">
    <property type="entry name" value="RING-type E3 ubiquitin transferase"/>
    <property type="match status" value="1"/>
</dbReference>
<comment type="catalytic activity">
    <reaction evidence="1">
        <text>S-ubiquitinyl-[E2 ubiquitin-conjugating enzyme]-L-cysteine + [acceptor protein]-L-lysine = [E2 ubiquitin-conjugating enzyme]-L-cysteine + N(6)-ubiquitinyl-[acceptor protein]-L-lysine.</text>
        <dbReference type="EC" id="2.3.2.27"/>
    </reaction>
</comment>
<dbReference type="PANTHER" id="PTHR23315">
    <property type="entry name" value="U BOX DOMAIN-CONTAINING"/>
    <property type="match status" value="1"/>
</dbReference>
<gene>
    <name evidence="13" type="ORF">CBR_g50122</name>
</gene>
<dbReference type="PANTHER" id="PTHR23315:SF111">
    <property type="entry name" value="U-BOX DOMAIN-CONTAINING PROTEIN 14"/>
    <property type="match status" value="1"/>
</dbReference>
<comment type="pathway">
    <text evidence="2">Protein modification; protein ubiquitination.</text>
</comment>
<dbReference type="GO" id="GO:0061630">
    <property type="term" value="F:ubiquitin protein ligase activity"/>
    <property type="evidence" value="ECO:0007669"/>
    <property type="project" value="UniProtKB-EC"/>
</dbReference>
<dbReference type="FunFam" id="1.25.10.10:FF:000082">
    <property type="entry name" value="RING-type E3 ubiquitin transferase"/>
    <property type="match status" value="1"/>
</dbReference>
<dbReference type="SMART" id="SM00185">
    <property type="entry name" value="ARM"/>
    <property type="match status" value="5"/>
</dbReference>
<dbReference type="OrthoDB" id="7537227at2759"/>
<dbReference type="Pfam" id="PF25598">
    <property type="entry name" value="ARM_PUB"/>
    <property type="match status" value="1"/>
</dbReference>
<dbReference type="Pfam" id="PF04564">
    <property type="entry name" value="U-box"/>
    <property type="match status" value="1"/>
</dbReference>
<dbReference type="EC" id="2.3.2.27" evidence="3"/>
<dbReference type="Proteomes" id="UP000265515">
    <property type="component" value="Unassembled WGS sequence"/>
</dbReference>
<dbReference type="Gene3D" id="3.30.40.10">
    <property type="entry name" value="Zinc/RING finger domain, C3HC4 (zinc finger)"/>
    <property type="match status" value="1"/>
</dbReference>
<dbReference type="InterPro" id="IPR000225">
    <property type="entry name" value="Armadillo"/>
</dbReference>
<evidence type="ECO:0000256" key="4">
    <source>
        <dbReference type="ARBA" id="ARBA00022679"/>
    </source>
</evidence>
<keyword evidence="14" id="KW-1185">Reference proteome</keyword>
<evidence type="ECO:0000256" key="1">
    <source>
        <dbReference type="ARBA" id="ARBA00000900"/>
    </source>
</evidence>
<dbReference type="InterPro" id="IPR003613">
    <property type="entry name" value="Ubox_domain"/>
</dbReference>
<dbReference type="InterPro" id="IPR058678">
    <property type="entry name" value="ARM_PUB"/>
</dbReference>
<dbReference type="Gramene" id="GBG90029">
    <property type="protein sequence ID" value="GBG90029"/>
    <property type="gene ID" value="CBR_g50122"/>
</dbReference>
<evidence type="ECO:0000313" key="14">
    <source>
        <dbReference type="Proteomes" id="UP000265515"/>
    </source>
</evidence>
<dbReference type="Gene3D" id="1.20.930.20">
    <property type="entry name" value="Adaptor protein Cbl, N-terminal domain"/>
    <property type="match status" value="1"/>
</dbReference>
<evidence type="ECO:0000256" key="10">
    <source>
        <dbReference type="PROSITE-ProRule" id="PRU00259"/>
    </source>
</evidence>
<dbReference type="PROSITE" id="PS50176">
    <property type="entry name" value="ARM_REPEAT"/>
    <property type="match status" value="3"/>
</dbReference>
<dbReference type="CDD" id="cd21037">
    <property type="entry name" value="MLKL_NTD"/>
    <property type="match status" value="1"/>
</dbReference>
<keyword evidence="6" id="KW-0833">Ubl conjugation pathway</keyword>
<dbReference type="Gene3D" id="1.25.10.10">
    <property type="entry name" value="Leucine-rich Repeat Variant"/>
    <property type="match status" value="2"/>
</dbReference>
<dbReference type="UniPathway" id="UPA00143"/>
<dbReference type="SUPFAM" id="SSF48371">
    <property type="entry name" value="ARM repeat"/>
    <property type="match status" value="1"/>
</dbReference>
<dbReference type="Pfam" id="PF25368">
    <property type="entry name" value="PUB10_N"/>
    <property type="match status" value="1"/>
</dbReference>
<dbReference type="FunFam" id="1.20.930.20:FF:000002">
    <property type="entry name" value="RING-type E3 ubiquitin transferase"/>
    <property type="match status" value="1"/>
</dbReference>
<feature type="domain" description="U-box" evidence="12">
    <location>
        <begin position="489"/>
        <end position="563"/>
    </location>
</feature>
<comment type="caution">
    <text evidence="13">The sequence shown here is derived from an EMBL/GenBank/DDBJ whole genome shotgun (WGS) entry which is preliminary data.</text>
</comment>